<dbReference type="PANTHER" id="PTHR11455">
    <property type="entry name" value="CRYPTOCHROME"/>
    <property type="match status" value="1"/>
</dbReference>
<evidence type="ECO:0000256" key="3">
    <source>
        <dbReference type="ARBA" id="ARBA00022630"/>
    </source>
</evidence>
<dbReference type="RefSeq" id="WP_044638620.1">
    <property type="nucleotide sequence ID" value="NZ_CP007202.1"/>
</dbReference>
<evidence type="ECO:0000256" key="8">
    <source>
        <dbReference type="RuleBase" id="RU367151"/>
    </source>
</evidence>
<dbReference type="InterPro" id="IPR036155">
    <property type="entry name" value="Crypto/Photolyase_N_sf"/>
</dbReference>
<reference evidence="10 11" key="1">
    <citation type="submission" date="2014-02" db="EMBL/GenBank/DDBJ databases">
        <authorList>
            <person name="Young C.-C."/>
            <person name="Hameed A."/>
            <person name="Huang H.-C."/>
            <person name="Shahina M."/>
        </authorList>
    </citation>
    <scope>NUCLEOTIDE SEQUENCE [LARGE SCALE GENOMIC DNA]</scope>
    <source>
        <strain evidence="10 11">CC-SAMT-1</strain>
    </source>
</reference>
<dbReference type="PANTHER" id="PTHR11455:SF22">
    <property type="entry name" value="CRYPTOCHROME DASH"/>
    <property type="match status" value="1"/>
</dbReference>
<dbReference type="HOGENOM" id="CLU_010348_6_2_10"/>
<name>A0A0C5WM26_9FLAO</name>
<dbReference type="OrthoDB" id="9772484at2"/>
<dbReference type="GO" id="GO:0071949">
    <property type="term" value="F:FAD binding"/>
    <property type="evidence" value="ECO:0007669"/>
    <property type="project" value="TreeGrafter"/>
</dbReference>
<dbReference type="GO" id="GO:0000719">
    <property type="term" value="P:photoreactive repair"/>
    <property type="evidence" value="ECO:0007669"/>
    <property type="project" value="TreeGrafter"/>
</dbReference>
<dbReference type="EMBL" id="CP007202">
    <property type="protein sequence ID" value="AJR03895.1"/>
    <property type="molecule type" value="Genomic_DNA"/>
</dbReference>
<evidence type="ECO:0000256" key="4">
    <source>
        <dbReference type="ARBA" id="ARBA00022827"/>
    </source>
</evidence>
<dbReference type="SUPFAM" id="SSF48173">
    <property type="entry name" value="Cryptochrome/photolyase FAD-binding domain"/>
    <property type="match status" value="1"/>
</dbReference>
<evidence type="ECO:0000256" key="7">
    <source>
        <dbReference type="PIRSR" id="PIRSR602081-2"/>
    </source>
</evidence>
<comment type="function">
    <text evidence="8">May have a photoreceptor function.</text>
</comment>
<keyword evidence="11" id="KW-1185">Reference proteome</keyword>
<proteinExistence type="inferred from homology"/>
<dbReference type="InterPro" id="IPR014729">
    <property type="entry name" value="Rossmann-like_a/b/a_fold"/>
</dbReference>
<dbReference type="InterPro" id="IPR036134">
    <property type="entry name" value="Crypto/Photolyase_FAD-like_sf"/>
</dbReference>
<dbReference type="NCBIfam" id="TIGR02765">
    <property type="entry name" value="crypto_DASH"/>
    <property type="match status" value="1"/>
</dbReference>
<comment type="cofactor">
    <cofactor evidence="6 8">
        <name>FAD</name>
        <dbReference type="ChEBI" id="CHEBI:57692"/>
    </cofactor>
    <text evidence="6 8">Binds 1 FAD per subunit.</text>
</comment>
<dbReference type="InterPro" id="IPR006050">
    <property type="entry name" value="DNA_photolyase_N"/>
</dbReference>
<dbReference type="STRING" id="1454006.AW14_09925"/>
<evidence type="ECO:0000313" key="11">
    <source>
        <dbReference type="Proteomes" id="UP000032229"/>
    </source>
</evidence>
<evidence type="ECO:0000256" key="5">
    <source>
        <dbReference type="ARBA" id="ARBA00022991"/>
    </source>
</evidence>
<evidence type="ECO:0000256" key="1">
    <source>
        <dbReference type="ARBA" id="ARBA00005862"/>
    </source>
</evidence>
<dbReference type="Gene3D" id="3.40.50.620">
    <property type="entry name" value="HUPs"/>
    <property type="match status" value="1"/>
</dbReference>
<accession>A0A0C5WM26</accession>
<feature type="site" description="Electron transfer via tryptophanyl radical" evidence="7">
    <location>
        <position position="397"/>
    </location>
</feature>
<dbReference type="Proteomes" id="UP000032229">
    <property type="component" value="Chromosome"/>
</dbReference>
<dbReference type="PRINTS" id="PR00147">
    <property type="entry name" value="DNAPHOTLYASE"/>
</dbReference>
<dbReference type="InterPro" id="IPR005101">
    <property type="entry name" value="Cryptochr/Photolyase_FAD-bd"/>
</dbReference>
<feature type="domain" description="Photolyase/cryptochrome alpha/beta" evidence="9">
    <location>
        <begin position="7"/>
        <end position="141"/>
    </location>
</feature>
<sequence>MQTKQNKTSLIWFRNDLRTHDNLSINNAIKNSEKVIAVYCFDPKQFENSAFGFKKTEKFRAQFLIETITDLKQQLQNINIPLFVYFEAPEQAISQLCDRFKIDAIYLQKEWTSEENQVLNAVKNKVSKTISFIETYDQFLFHPDDLPFNIHNLPKVFTDFRKKCEKYAEIRPETVRISAEKENFNVENNTSIPTLTTLGFEAFETHPNSAFPFKGGETEALNRLQDYFFNTKKIGVYKKTRNGLIGTEFSSKFSPWLANGSLSAKHIYYQIKHFEKEHFKNESTYWLIFELIWRDYFKYVSLKHGNAIFKLGGILDKTYDWSTNETKIQQWIDGKTNEPFVNANMIELKKTGWMSNRGRQNVASYFAKTLELDWRIGASYFESLLIDYDVHSNYGNWMYVSGVGNDPRDRTFNVKLQAERYDSDGKHQRLWLQDTLF</sequence>
<feature type="binding site" evidence="6">
    <location>
        <begin position="387"/>
        <end position="389"/>
    </location>
    <ligand>
        <name>FAD</name>
        <dbReference type="ChEBI" id="CHEBI:57692"/>
    </ligand>
</feature>
<dbReference type="InterPro" id="IPR014133">
    <property type="entry name" value="Cry_DASH"/>
</dbReference>
<evidence type="ECO:0000256" key="6">
    <source>
        <dbReference type="PIRSR" id="PIRSR602081-1"/>
    </source>
</evidence>
<keyword evidence="5 8" id="KW-0157">Chromophore</keyword>
<keyword evidence="3 6" id="KW-0285">Flavoprotein</keyword>
<organism evidence="10 11">
    <name type="scientific">Siansivirga zeaxanthinifaciens CC-SAMT-1</name>
    <dbReference type="NCBI Taxonomy" id="1454006"/>
    <lineage>
        <taxon>Bacteria</taxon>
        <taxon>Pseudomonadati</taxon>
        <taxon>Bacteroidota</taxon>
        <taxon>Flavobacteriia</taxon>
        <taxon>Flavobacteriales</taxon>
        <taxon>Flavobacteriaceae</taxon>
        <taxon>Siansivirga</taxon>
    </lineage>
</organism>
<feature type="binding site" evidence="6">
    <location>
        <begin position="250"/>
        <end position="254"/>
    </location>
    <ligand>
        <name>FAD</name>
        <dbReference type="ChEBI" id="CHEBI:57692"/>
    </ligand>
</feature>
<dbReference type="Pfam" id="PF03441">
    <property type="entry name" value="FAD_binding_7"/>
    <property type="match status" value="1"/>
</dbReference>
<dbReference type="AlphaFoldDB" id="A0A0C5WM26"/>
<dbReference type="Pfam" id="PF00875">
    <property type="entry name" value="DNA_photolyase"/>
    <property type="match status" value="1"/>
</dbReference>
<feature type="binding site" evidence="6">
    <location>
        <position position="237"/>
    </location>
    <ligand>
        <name>FAD</name>
        <dbReference type="ChEBI" id="CHEBI:57692"/>
    </ligand>
</feature>
<dbReference type="PROSITE" id="PS51645">
    <property type="entry name" value="PHR_CRY_ALPHA_BETA"/>
    <property type="match status" value="1"/>
</dbReference>
<dbReference type="InterPro" id="IPR002081">
    <property type="entry name" value="Cryptochrome/DNA_photolyase_1"/>
</dbReference>
<comment type="similarity">
    <text evidence="1 8">Belongs to the DNA photolyase class-1 family.</text>
</comment>
<protein>
    <recommendedName>
        <fullName evidence="2 8">Cryptochrome DASH</fullName>
    </recommendedName>
</protein>
<feature type="site" description="Electron transfer via tryptophanyl radical" evidence="7">
    <location>
        <position position="374"/>
    </location>
</feature>
<feature type="site" description="Electron transfer via tryptophanyl radical" evidence="7">
    <location>
        <position position="321"/>
    </location>
</feature>
<dbReference type="Gene3D" id="1.25.40.80">
    <property type="match status" value="1"/>
</dbReference>
<keyword evidence="4 6" id="KW-0274">FAD</keyword>
<dbReference type="SUPFAM" id="SSF52425">
    <property type="entry name" value="Cryptochrome/photolyase, N-terminal domain"/>
    <property type="match status" value="1"/>
</dbReference>
<dbReference type="Gene3D" id="1.10.579.10">
    <property type="entry name" value="DNA Cyclobutane Dipyrimidine Photolyase, subunit A, domain 3"/>
    <property type="match status" value="1"/>
</dbReference>
<dbReference type="PATRIC" id="fig|1454006.5.peg.1967"/>
<dbReference type="GO" id="GO:0003677">
    <property type="term" value="F:DNA binding"/>
    <property type="evidence" value="ECO:0007669"/>
    <property type="project" value="TreeGrafter"/>
</dbReference>
<feature type="binding site" evidence="6">
    <location>
        <begin position="290"/>
        <end position="297"/>
    </location>
    <ligand>
        <name>FAD</name>
        <dbReference type="ChEBI" id="CHEBI:57692"/>
    </ligand>
</feature>
<evidence type="ECO:0000256" key="2">
    <source>
        <dbReference type="ARBA" id="ARBA00017881"/>
    </source>
</evidence>
<dbReference type="KEGG" id="sze:AW14_09925"/>
<comment type="cofactor">
    <cofactor evidence="8">
        <name>(6R)-5,10-methylene-5,6,7,8-tetrahydrofolate</name>
        <dbReference type="ChEBI" id="CHEBI:15636"/>
    </cofactor>
    <text evidence="8">Binds 1 5,10-methenyltetrahydrofolate (MTHF) per subunit.</text>
</comment>
<dbReference type="GO" id="GO:0003904">
    <property type="term" value="F:deoxyribodipyrimidine photo-lyase activity"/>
    <property type="evidence" value="ECO:0007669"/>
    <property type="project" value="TreeGrafter"/>
</dbReference>
<gene>
    <name evidence="10" type="ORF">AW14_09925</name>
</gene>
<evidence type="ECO:0000313" key="10">
    <source>
        <dbReference type="EMBL" id="AJR03895.1"/>
    </source>
</evidence>
<evidence type="ECO:0000259" key="9">
    <source>
        <dbReference type="PROSITE" id="PS51645"/>
    </source>
</evidence>